<organism evidence="8 9">
    <name type="scientific">Paenibacillus methanolicus</name>
    <dbReference type="NCBI Taxonomy" id="582686"/>
    <lineage>
        <taxon>Bacteria</taxon>
        <taxon>Bacillati</taxon>
        <taxon>Bacillota</taxon>
        <taxon>Bacilli</taxon>
        <taxon>Bacillales</taxon>
        <taxon>Paenibacillaceae</taxon>
        <taxon>Paenibacillus</taxon>
    </lineage>
</organism>
<dbReference type="EMBL" id="VNHS01000003">
    <property type="protein sequence ID" value="TYP76412.1"/>
    <property type="molecule type" value="Genomic_DNA"/>
</dbReference>
<dbReference type="PANTHER" id="PTHR23531">
    <property type="entry name" value="QUINOLENE RESISTANCE PROTEIN NORA"/>
    <property type="match status" value="1"/>
</dbReference>
<gene>
    <name evidence="8" type="ORF">BCM02_10373</name>
</gene>
<accession>A0A5S5CD27</accession>
<dbReference type="GO" id="GO:0022857">
    <property type="term" value="F:transmembrane transporter activity"/>
    <property type="evidence" value="ECO:0007669"/>
    <property type="project" value="InterPro"/>
</dbReference>
<keyword evidence="2" id="KW-0813">Transport</keyword>
<feature type="transmembrane region" description="Helical" evidence="6">
    <location>
        <begin position="12"/>
        <end position="30"/>
    </location>
</feature>
<evidence type="ECO:0000313" key="9">
    <source>
        <dbReference type="Proteomes" id="UP000323257"/>
    </source>
</evidence>
<evidence type="ECO:0000256" key="6">
    <source>
        <dbReference type="SAM" id="Phobius"/>
    </source>
</evidence>
<comment type="subcellular location">
    <subcellularLocation>
        <location evidence="1">Cell membrane</location>
        <topology evidence="1">Multi-pass membrane protein</topology>
    </subcellularLocation>
</comment>
<dbReference type="Proteomes" id="UP000323257">
    <property type="component" value="Unassembled WGS sequence"/>
</dbReference>
<comment type="caution">
    <text evidence="8">The sequence shown here is derived from an EMBL/GenBank/DDBJ whole genome shotgun (WGS) entry which is preliminary data.</text>
</comment>
<dbReference type="OrthoDB" id="2545864at2"/>
<name>A0A5S5CD27_9BACL</name>
<dbReference type="Pfam" id="PF07690">
    <property type="entry name" value="MFS_1"/>
    <property type="match status" value="1"/>
</dbReference>
<feature type="transmembrane region" description="Helical" evidence="6">
    <location>
        <begin position="370"/>
        <end position="387"/>
    </location>
</feature>
<evidence type="ECO:0000259" key="7">
    <source>
        <dbReference type="PROSITE" id="PS50850"/>
    </source>
</evidence>
<feature type="transmembrane region" description="Helical" evidence="6">
    <location>
        <begin position="277"/>
        <end position="298"/>
    </location>
</feature>
<feature type="transmembrane region" description="Helical" evidence="6">
    <location>
        <begin position="160"/>
        <end position="180"/>
    </location>
</feature>
<feature type="transmembrane region" description="Helical" evidence="6">
    <location>
        <begin position="132"/>
        <end position="154"/>
    </location>
</feature>
<evidence type="ECO:0000256" key="5">
    <source>
        <dbReference type="ARBA" id="ARBA00023136"/>
    </source>
</evidence>
<dbReference type="NCBIfam" id="NF047574">
    <property type="entry name" value="opine_export_Sa"/>
    <property type="match status" value="1"/>
</dbReference>
<evidence type="ECO:0000313" key="8">
    <source>
        <dbReference type="EMBL" id="TYP76412.1"/>
    </source>
</evidence>
<feature type="transmembrane region" description="Helical" evidence="6">
    <location>
        <begin position="247"/>
        <end position="265"/>
    </location>
</feature>
<evidence type="ECO:0000256" key="2">
    <source>
        <dbReference type="ARBA" id="ARBA00022448"/>
    </source>
</evidence>
<dbReference type="InterPro" id="IPR011701">
    <property type="entry name" value="MFS"/>
</dbReference>
<proteinExistence type="predicted"/>
<evidence type="ECO:0000256" key="3">
    <source>
        <dbReference type="ARBA" id="ARBA00022692"/>
    </source>
</evidence>
<feature type="transmembrane region" description="Helical" evidence="6">
    <location>
        <begin position="213"/>
        <end position="235"/>
    </location>
</feature>
<protein>
    <submittedName>
        <fullName evidence="8">Putative MFS family arabinose efflux permease</fullName>
    </submittedName>
</protein>
<keyword evidence="5 6" id="KW-0472">Membrane</keyword>
<feature type="domain" description="Major facilitator superfamily (MFS) profile" evidence="7">
    <location>
        <begin position="213"/>
        <end position="400"/>
    </location>
</feature>
<feature type="transmembrane region" description="Helical" evidence="6">
    <location>
        <begin position="338"/>
        <end position="358"/>
    </location>
</feature>
<feature type="transmembrane region" description="Helical" evidence="6">
    <location>
        <begin position="304"/>
        <end position="331"/>
    </location>
</feature>
<dbReference type="RefSeq" id="WP_148928840.1">
    <property type="nucleotide sequence ID" value="NZ_VNHS01000003.1"/>
</dbReference>
<dbReference type="GO" id="GO:0005886">
    <property type="term" value="C:plasma membrane"/>
    <property type="evidence" value="ECO:0007669"/>
    <property type="project" value="UniProtKB-SubCell"/>
</dbReference>
<evidence type="ECO:0000256" key="4">
    <source>
        <dbReference type="ARBA" id="ARBA00022989"/>
    </source>
</evidence>
<dbReference type="AlphaFoldDB" id="A0A5S5CD27"/>
<dbReference type="Gene3D" id="1.20.1250.20">
    <property type="entry name" value="MFS general substrate transporter like domains"/>
    <property type="match status" value="1"/>
</dbReference>
<feature type="transmembrane region" description="Helical" evidence="6">
    <location>
        <begin position="98"/>
        <end position="120"/>
    </location>
</feature>
<dbReference type="SUPFAM" id="SSF103473">
    <property type="entry name" value="MFS general substrate transporter"/>
    <property type="match status" value="1"/>
</dbReference>
<dbReference type="InterPro" id="IPR036259">
    <property type="entry name" value="MFS_trans_sf"/>
</dbReference>
<feature type="transmembrane region" description="Helical" evidence="6">
    <location>
        <begin position="42"/>
        <end position="62"/>
    </location>
</feature>
<evidence type="ECO:0000256" key="1">
    <source>
        <dbReference type="ARBA" id="ARBA00004651"/>
    </source>
</evidence>
<keyword evidence="4 6" id="KW-1133">Transmembrane helix</keyword>
<dbReference type="PROSITE" id="PS50850">
    <property type="entry name" value="MFS"/>
    <property type="match status" value="1"/>
</dbReference>
<feature type="transmembrane region" description="Helical" evidence="6">
    <location>
        <begin position="74"/>
        <end position="92"/>
    </location>
</feature>
<dbReference type="InterPro" id="IPR052714">
    <property type="entry name" value="MFS_Exporter"/>
</dbReference>
<sequence length="400" mass="42972">MRGALSWPFLRLYLLTLSYFSANSILNVIIPLQGESMGASNTTIGVVMGAYLFTAMFFRPWAGNLIQIYGPINVLRTILILNGLALILYTFTGLGGYFAARILQGVCTAFFSMALQLGIIDALPDKDRSQGISLYSLCAYMPGIAGPLLALGIWQTGDTSNFTLAMIALAMFTGLIGYSAKMDHRKADQPASDKSKQGAHTFRSFGELFRNPYLLTCSVLMLSASIVFGSVTTFIPLYAAEVQGGHAGIYLMLQAGTLVLARFTLRKRIPSDGKWHSSFIMVIMLMVTVAAASVSFSLTGGAVFFYLGALAMGGAQAMLYPTLTTYLSFVLPQASRNVLIGLFVAMADLGVSLGGVLMGPVADLTSYSNMYMICGLLGASMILFAYVRRTRLVEASPSVS</sequence>
<dbReference type="InterPro" id="IPR020846">
    <property type="entry name" value="MFS_dom"/>
</dbReference>
<reference evidence="8 9" key="1">
    <citation type="submission" date="2019-07" db="EMBL/GenBank/DDBJ databases">
        <title>Genomic Encyclopedia of Type Strains, Phase III (KMG-III): the genomes of soil and plant-associated and newly described type strains.</title>
        <authorList>
            <person name="Whitman W."/>
        </authorList>
    </citation>
    <scope>NUCLEOTIDE SEQUENCE [LARGE SCALE GENOMIC DNA]</scope>
    <source>
        <strain evidence="8 9">BL24</strain>
    </source>
</reference>
<dbReference type="PANTHER" id="PTHR23531:SF2">
    <property type="entry name" value="PERMEASE"/>
    <property type="match status" value="1"/>
</dbReference>
<keyword evidence="9" id="KW-1185">Reference proteome</keyword>
<keyword evidence="3 6" id="KW-0812">Transmembrane</keyword>